<dbReference type="Gene3D" id="2.30.30.290">
    <property type="entry name" value="YopX-like domains"/>
    <property type="match status" value="1"/>
</dbReference>
<dbReference type="Pfam" id="PF09643">
    <property type="entry name" value="YopX"/>
    <property type="match status" value="1"/>
</dbReference>
<name>A0A6J5MZG5_9CAUD</name>
<dbReference type="EMBL" id="LR796562">
    <property type="protein sequence ID" value="CAB4151357.1"/>
    <property type="molecule type" value="Genomic_DNA"/>
</dbReference>
<dbReference type="InterPro" id="IPR023385">
    <property type="entry name" value="YopX-like_C"/>
</dbReference>
<gene>
    <name evidence="2" type="ORF">UFOVP585_14</name>
</gene>
<feature type="domain" description="YopX protein" evidence="1">
    <location>
        <begin position="5"/>
        <end position="131"/>
    </location>
</feature>
<dbReference type="InterPro" id="IPR019096">
    <property type="entry name" value="YopX_protein"/>
</dbReference>
<dbReference type="NCBIfam" id="TIGR01671">
    <property type="entry name" value="phage_TIGR01671"/>
    <property type="match status" value="1"/>
</dbReference>
<evidence type="ECO:0000313" key="2">
    <source>
        <dbReference type="EMBL" id="CAB4151357.1"/>
    </source>
</evidence>
<evidence type="ECO:0000259" key="1">
    <source>
        <dbReference type="Pfam" id="PF09643"/>
    </source>
</evidence>
<organism evidence="2">
    <name type="scientific">uncultured Caudovirales phage</name>
    <dbReference type="NCBI Taxonomy" id="2100421"/>
    <lineage>
        <taxon>Viruses</taxon>
        <taxon>Duplodnaviria</taxon>
        <taxon>Heunggongvirae</taxon>
        <taxon>Uroviricota</taxon>
        <taxon>Caudoviricetes</taxon>
        <taxon>Peduoviridae</taxon>
        <taxon>Maltschvirus</taxon>
        <taxon>Maltschvirus maltsch</taxon>
    </lineage>
</organism>
<dbReference type="InterPro" id="IPR010024">
    <property type="entry name" value="CHP16711"/>
</dbReference>
<reference evidence="2" key="1">
    <citation type="submission" date="2020-04" db="EMBL/GenBank/DDBJ databases">
        <authorList>
            <person name="Chiriac C."/>
            <person name="Salcher M."/>
            <person name="Ghai R."/>
            <person name="Kavagutti S V."/>
        </authorList>
    </citation>
    <scope>NUCLEOTIDE SEQUENCE</scope>
</reference>
<proteinExistence type="predicted"/>
<accession>A0A6J5MZG5</accession>
<dbReference type="SUPFAM" id="SSF159006">
    <property type="entry name" value="YopX-like"/>
    <property type="match status" value="1"/>
</dbReference>
<protein>
    <recommendedName>
        <fullName evidence="1">YopX protein domain-containing protein</fullName>
    </recommendedName>
</protein>
<sequence>MREIKFRAWDRDDDQMITGFGLTPDDLFPYIIPTGDASDDPANYAYYDNVELMQYTGLTDTKGVDVYEGDMFQDDEDESVNWVVYDPECAGFRTEGKDGHNWWEPSELVKAVTEHGYTVIGNIYENKDLLK</sequence>